<keyword evidence="2" id="KW-0378">Hydrolase</keyword>
<protein>
    <submittedName>
        <fullName evidence="7">Cell division protein FtsI (Penicillin-binding protein 3)</fullName>
    </submittedName>
</protein>
<evidence type="ECO:0000256" key="4">
    <source>
        <dbReference type="SAM" id="Phobius"/>
    </source>
</evidence>
<sequence length="570" mass="61523">MIQQTSQSAWRHVRNAAFGGNRGGSRGGKVRVALAMGGFGLLYSVLAMRLVMIGVGGETDDKSSPVAVSSSQARPDITDRRGEILATDIKTASLFAEPRKIVDPDEATELLTTVFPDMNRARLRRQLSTNSGFVYLRRELTPRQQQTVHDLGIPGIGFRVENKRFYPGGATASHVLGEVNIDNQGIAGIEKYIDRSGLTDLNAAGFDIGHNSEPVKLSIDLRVQNVVRDEIAQGLAHYEATGAVGIVMDVRTGEVIAMSSGPDYDPNDRAQALDKNNMNRATVGVYEMGSTFKTFTTAMALDAGAATLNSSFDASHSLQIGRNTIHDFHSKGRWLTVPEIFKYSSNVGTGRMVLKLGVDKQKEYLKRFGFLDTLRTELPEAGAPIVPKAWPEITSVTVAFGHGISVSALQTAAAGVAVVNGGVYFPPTFLTRSQDEAAQVGRQVIKPETSADMRKLLRLNVIDGSGRSANIPGYLVGGKTGTAEKVENGRYSKTRVMNAFLSAFPMDKPRYLVFTLIDDPKNVDGRDNQSAHNAAPMCGNIIRRIAPMLDVAPRPADQEDAAVMAIASAQ</sequence>
<dbReference type="InterPro" id="IPR036138">
    <property type="entry name" value="PBP_dimer_sf"/>
</dbReference>
<keyword evidence="2" id="KW-0645">Protease</keyword>
<accession>A0A1H9FT51</accession>
<name>A0A1H9FT51_9HYPH</name>
<evidence type="ECO:0000256" key="2">
    <source>
        <dbReference type="ARBA" id="ARBA00022645"/>
    </source>
</evidence>
<dbReference type="PANTHER" id="PTHR30627">
    <property type="entry name" value="PEPTIDOGLYCAN D,D-TRANSPEPTIDASE"/>
    <property type="match status" value="1"/>
</dbReference>
<organism evidence="7 8">
    <name type="scientific">Faunimonas pinastri</name>
    <dbReference type="NCBI Taxonomy" id="1855383"/>
    <lineage>
        <taxon>Bacteria</taxon>
        <taxon>Pseudomonadati</taxon>
        <taxon>Pseudomonadota</taxon>
        <taxon>Alphaproteobacteria</taxon>
        <taxon>Hyphomicrobiales</taxon>
        <taxon>Afifellaceae</taxon>
        <taxon>Faunimonas</taxon>
    </lineage>
</organism>
<dbReference type="PANTHER" id="PTHR30627:SF1">
    <property type="entry name" value="PEPTIDOGLYCAN D,D-TRANSPEPTIDASE FTSI"/>
    <property type="match status" value="1"/>
</dbReference>
<dbReference type="SUPFAM" id="SSF56519">
    <property type="entry name" value="Penicillin binding protein dimerisation domain"/>
    <property type="match status" value="1"/>
</dbReference>
<dbReference type="Proteomes" id="UP000199647">
    <property type="component" value="Unassembled WGS sequence"/>
</dbReference>
<evidence type="ECO:0000256" key="3">
    <source>
        <dbReference type="ARBA" id="ARBA00023136"/>
    </source>
</evidence>
<dbReference type="Gene3D" id="3.40.710.10">
    <property type="entry name" value="DD-peptidase/beta-lactamase superfamily"/>
    <property type="match status" value="1"/>
</dbReference>
<gene>
    <name evidence="7" type="ORF">SAMN05216548_104195</name>
</gene>
<dbReference type="InterPro" id="IPR050515">
    <property type="entry name" value="Beta-lactam/transpept"/>
</dbReference>
<dbReference type="InterPro" id="IPR001460">
    <property type="entry name" value="PCN-bd_Tpept"/>
</dbReference>
<dbReference type="InterPro" id="IPR012338">
    <property type="entry name" value="Beta-lactam/transpept-like"/>
</dbReference>
<evidence type="ECO:0000313" key="8">
    <source>
        <dbReference type="Proteomes" id="UP000199647"/>
    </source>
</evidence>
<evidence type="ECO:0000313" key="7">
    <source>
        <dbReference type="EMBL" id="SEQ40678.1"/>
    </source>
</evidence>
<keyword evidence="7" id="KW-0132">Cell division</keyword>
<dbReference type="Pfam" id="PF00905">
    <property type="entry name" value="Transpeptidase"/>
    <property type="match status" value="1"/>
</dbReference>
<keyword evidence="8" id="KW-1185">Reference proteome</keyword>
<keyword evidence="4" id="KW-0812">Transmembrane</keyword>
<evidence type="ECO:0000256" key="1">
    <source>
        <dbReference type="ARBA" id="ARBA00004370"/>
    </source>
</evidence>
<dbReference type="AlphaFoldDB" id="A0A1H9FT51"/>
<dbReference type="RefSeq" id="WP_092496060.1">
    <property type="nucleotide sequence ID" value="NZ_FOFG01000004.1"/>
</dbReference>
<feature type="domain" description="Penicillin-binding protein transpeptidase" evidence="5">
    <location>
        <begin position="246"/>
        <end position="541"/>
    </location>
</feature>
<proteinExistence type="predicted"/>
<dbReference type="Pfam" id="PF03717">
    <property type="entry name" value="PBP_dimer"/>
    <property type="match status" value="1"/>
</dbReference>
<keyword evidence="4" id="KW-1133">Transmembrane helix</keyword>
<dbReference type="EMBL" id="FOFG01000004">
    <property type="protein sequence ID" value="SEQ40678.1"/>
    <property type="molecule type" value="Genomic_DNA"/>
</dbReference>
<comment type="subcellular location">
    <subcellularLocation>
        <location evidence="1">Membrane</location>
    </subcellularLocation>
</comment>
<dbReference type="OrthoDB" id="9789078at2"/>
<evidence type="ECO:0000259" key="5">
    <source>
        <dbReference type="Pfam" id="PF00905"/>
    </source>
</evidence>
<dbReference type="GO" id="GO:0005886">
    <property type="term" value="C:plasma membrane"/>
    <property type="evidence" value="ECO:0007669"/>
    <property type="project" value="TreeGrafter"/>
</dbReference>
<dbReference type="Gene3D" id="3.30.450.330">
    <property type="match status" value="1"/>
</dbReference>
<feature type="transmembrane region" description="Helical" evidence="4">
    <location>
        <begin position="32"/>
        <end position="55"/>
    </location>
</feature>
<dbReference type="GO" id="GO:0051301">
    <property type="term" value="P:cell division"/>
    <property type="evidence" value="ECO:0007669"/>
    <property type="project" value="UniProtKB-KW"/>
</dbReference>
<keyword evidence="3 4" id="KW-0472">Membrane</keyword>
<evidence type="ECO:0000259" key="6">
    <source>
        <dbReference type="Pfam" id="PF03717"/>
    </source>
</evidence>
<keyword evidence="2" id="KW-0121">Carboxypeptidase</keyword>
<reference evidence="7 8" key="1">
    <citation type="submission" date="2016-10" db="EMBL/GenBank/DDBJ databases">
        <authorList>
            <person name="de Groot N.N."/>
        </authorList>
    </citation>
    <scope>NUCLEOTIDE SEQUENCE [LARGE SCALE GENOMIC DNA]</scope>
    <source>
        <strain evidence="7 8">A52C2</strain>
    </source>
</reference>
<dbReference type="SUPFAM" id="SSF56601">
    <property type="entry name" value="beta-lactamase/transpeptidase-like"/>
    <property type="match status" value="1"/>
</dbReference>
<feature type="domain" description="Penicillin-binding protein dimerisation" evidence="6">
    <location>
        <begin position="73"/>
        <end position="181"/>
    </location>
</feature>
<dbReference type="InterPro" id="IPR005311">
    <property type="entry name" value="PBP_dimer"/>
</dbReference>
<dbReference type="STRING" id="1855383.SAMN05216548_104195"/>
<keyword evidence="7" id="KW-0131">Cell cycle</keyword>
<dbReference type="GO" id="GO:0071555">
    <property type="term" value="P:cell wall organization"/>
    <property type="evidence" value="ECO:0007669"/>
    <property type="project" value="TreeGrafter"/>
</dbReference>
<dbReference type="Gene3D" id="3.90.1310.10">
    <property type="entry name" value="Penicillin-binding protein 2a (Domain 2)"/>
    <property type="match status" value="1"/>
</dbReference>
<dbReference type="GO" id="GO:0008658">
    <property type="term" value="F:penicillin binding"/>
    <property type="evidence" value="ECO:0007669"/>
    <property type="project" value="InterPro"/>
</dbReference>
<dbReference type="GO" id="GO:0004180">
    <property type="term" value="F:carboxypeptidase activity"/>
    <property type="evidence" value="ECO:0007669"/>
    <property type="project" value="UniProtKB-KW"/>
</dbReference>